<proteinExistence type="inferred from homology"/>
<dbReference type="InterPro" id="IPR004554">
    <property type="entry name" value="HMG_CoA_Rdtase_eu_arc"/>
</dbReference>
<dbReference type="GO" id="GO:0005778">
    <property type="term" value="C:peroxisomal membrane"/>
    <property type="evidence" value="ECO:0007669"/>
    <property type="project" value="TreeGrafter"/>
</dbReference>
<dbReference type="Pfam" id="PF00368">
    <property type="entry name" value="HMG-CoA_red"/>
    <property type="match status" value="1"/>
</dbReference>
<dbReference type="InterPro" id="IPR009029">
    <property type="entry name" value="HMG_CoA_Rdtase_sub-bd_dom_sf"/>
</dbReference>
<evidence type="ECO:0000256" key="5">
    <source>
        <dbReference type="ARBA" id="ARBA00022857"/>
    </source>
</evidence>
<comment type="pathway">
    <text evidence="9">Metabolic intermediate biosynthesis; (R)-mevalonate biosynthesis; (R)-mevalonate from acetyl-CoA: step 3/3.</text>
</comment>
<evidence type="ECO:0000256" key="2">
    <source>
        <dbReference type="ARBA" id="ARBA00007661"/>
    </source>
</evidence>
<dbReference type="PANTHER" id="PTHR10572:SF24">
    <property type="entry name" value="3-HYDROXY-3-METHYLGLUTARYL-COENZYME A REDUCTASE"/>
    <property type="match status" value="1"/>
</dbReference>
<dbReference type="InterPro" id="IPR023076">
    <property type="entry name" value="HMG_CoA_Rdtase_CS"/>
</dbReference>
<dbReference type="Gene3D" id="3.90.770.10">
    <property type="entry name" value="3-hydroxy-3-methylglutaryl-coenzyme A Reductase, Chain A, domain 2"/>
    <property type="match status" value="1"/>
</dbReference>
<keyword evidence="6" id="KW-1133">Transmembrane helix</keyword>
<keyword evidence="4 9" id="KW-0256">Endoplasmic reticulum</keyword>
<dbReference type="FunFam" id="1.10.3270.10:FF:000001">
    <property type="entry name" value="3-hydroxy-3-methylglutaryl coenzyme A reductase"/>
    <property type="match status" value="1"/>
</dbReference>
<accession>A0A0C3QE37</accession>
<evidence type="ECO:0000256" key="7">
    <source>
        <dbReference type="ARBA" id="ARBA00023002"/>
    </source>
</evidence>
<dbReference type="EC" id="1.1.1.34" evidence="9"/>
<evidence type="ECO:0000256" key="1">
    <source>
        <dbReference type="ARBA" id="ARBA00004477"/>
    </source>
</evidence>
<dbReference type="GO" id="GO:0015936">
    <property type="term" value="P:coenzyme A metabolic process"/>
    <property type="evidence" value="ECO:0007669"/>
    <property type="project" value="InterPro"/>
</dbReference>
<organism evidence="10 11">
    <name type="scientific">Tulasnella calospora MUT 4182</name>
    <dbReference type="NCBI Taxonomy" id="1051891"/>
    <lineage>
        <taxon>Eukaryota</taxon>
        <taxon>Fungi</taxon>
        <taxon>Dikarya</taxon>
        <taxon>Basidiomycota</taxon>
        <taxon>Agaricomycotina</taxon>
        <taxon>Agaricomycetes</taxon>
        <taxon>Cantharellales</taxon>
        <taxon>Tulasnellaceae</taxon>
        <taxon>Tulasnella</taxon>
    </lineage>
</organism>
<comment type="similarity">
    <text evidence="2 9">Belongs to the HMG-CoA reductase family.</text>
</comment>
<keyword evidence="11" id="KW-1185">Reference proteome</keyword>
<reference evidence="10 11" key="1">
    <citation type="submission" date="2014-04" db="EMBL/GenBank/DDBJ databases">
        <authorList>
            <consortium name="DOE Joint Genome Institute"/>
            <person name="Kuo A."/>
            <person name="Girlanda M."/>
            <person name="Perotto S."/>
            <person name="Kohler A."/>
            <person name="Nagy L.G."/>
            <person name="Floudas D."/>
            <person name="Copeland A."/>
            <person name="Barry K.W."/>
            <person name="Cichocki N."/>
            <person name="Veneault-Fourrey C."/>
            <person name="LaButti K."/>
            <person name="Lindquist E.A."/>
            <person name="Lipzen A."/>
            <person name="Lundell T."/>
            <person name="Morin E."/>
            <person name="Murat C."/>
            <person name="Sun H."/>
            <person name="Tunlid A."/>
            <person name="Henrissat B."/>
            <person name="Grigoriev I.V."/>
            <person name="Hibbett D.S."/>
            <person name="Martin F."/>
            <person name="Nordberg H.P."/>
            <person name="Cantor M.N."/>
            <person name="Hua S.X."/>
        </authorList>
    </citation>
    <scope>NUCLEOTIDE SEQUENCE [LARGE SCALE GENOMIC DNA]</scope>
    <source>
        <strain evidence="10 11">MUT 4182</strain>
    </source>
</reference>
<evidence type="ECO:0000313" key="10">
    <source>
        <dbReference type="EMBL" id="KIO29335.1"/>
    </source>
</evidence>
<comment type="subcellular location">
    <subcellularLocation>
        <location evidence="1 9">Endoplasmic reticulum membrane</location>
        <topology evidence="1 9">Multi-pass membrane protein</topology>
    </subcellularLocation>
</comment>
<dbReference type="Gene3D" id="3.30.70.420">
    <property type="entry name" value="Hydroxymethylglutaryl-CoA reductase, class I/II, NAD/NADP-binding domain"/>
    <property type="match status" value="1"/>
</dbReference>
<reference evidence="11" key="2">
    <citation type="submission" date="2015-01" db="EMBL/GenBank/DDBJ databases">
        <title>Evolutionary Origins and Diversification of the Mycorrhizal Mutualists.</title>
        <authorList>
            <consortium name="DOE Joint Genome Institute"/>
            <consortium name="Mycorrhizal Genomics Consortium"/>
            <person name="Kohler A."/>
            <person name="Kuo A."/>
            <person name="Nagy L.G."/>
            <person name="Floudas D."/>
            <person name="Copeland A."/>
            <person name="Barry K.W."/>
            <person name="Cichocki N."/>
            <person name="Veneault-Fourrey C."/>
            <person name="LaButti K."/>
            <person name="Lindquist E.A."/>
            <person name="Lipzen A."/>
            <person name="Lundell T."/>
            <person name="Morin E."/>
            <person name="Murat C."/>
            <person name="Riley R."/>
            <person name="Ohm R."/>
            <person name="Sun H."/>
            <person name="Tunlid A."/>
            <person name="Henrissat B."/>
            <person name="Grigoriev I.V."/>
            <person name="Hibbett D.S."/>
            <person name="Martin F."/>
        </authorList>
    </citation>
    <scope>NUCLEOTIDE SEQUENCE [LARGE SCALE GENOMIC DNA]</scope>
    <source>
        <strain evidence="11">MUT 4182</strain>
    </source>
</reference>
<evidence type="ECO:0000313" key="11">
    <source>
        <dbReference type="Proteomes" id="UP000054248"/>
    </source>
</evidence>
<dbReference type="PROSITE" id="PS50065">
    <property type="entry name" value="HMG_COA_REDUCTASE_4"/>
    <property type="match status" value="1"/>
</dbReference>
<feature type="non-terminal residue" evidence="10">
    <location>
        <position position="1"/>
    </location>
</feature>
<protein>
    <recommendedName>
        <fullName evidence="9">3-hydroxy-3-methylglutaryl coenzyme A reductase</fullName>
        <shortName evidence="9">HMG-CoA reductase</shortName>
        <ecNumber evidence="9">1.1.1.34</ecNumber>
    </recommendedName>
</protein>
<dbReference type="FunFam" id="3.90.770.10:FF:000001">
    <property type="entry name" value="3-hydroxy-3-methylglutaryl coenzyme A reductase"/>
    <property type="match status" value="1"/>
</dbReference>
<sequence length="438" mass="46036">TPTALKTKFIRTFEECVEAFEATGVLDLNDEEVILLCQKGKIAAYSLEKILGNHSRAVKIRRAVLSRSSRTNTLEASALPQADYDYSRVFGACCENVVGYLPLPVGIAGPLIVDGASYLIPMATCEGTLVASTARGCKAINAGGGVTTVVTRDRMTRGPVLEFPNLTEAGKALAWVESSEGGNILKEAFESTTKYGKLVELSCALAGRTMYVRFAASCGDAMGMNMVSKGTEKALEVMAEYFPSMTVLALSGNYCIDKKPAAMNWINGRGKSVVAEAVIPGKIVKTVLKTTVEGLCELNLKKNFVGSAMAGSIGGFNAHAANILTAMFIATGQDPAQNVESSMCMTMMQPCNDGQDLLISVTMPSIEVGTVGGGTILAPQRAMLEMLGVAGANNASPGENAKQLARIVASAVMAGELSLMSALAAGHLIKAHMTHNRS</sequence>
<keyword evidence="7 9" id="KW-0560">Oxidoreductase</keyword>
<gene>
    <name evidence="10" type="ORF">M407DRAFT_37203</name>
</gene>
<dbReference type="PROSITE" id="PS01192">
    <property type="entry name" value="HMG_COA_REDUCTASE_3"/>
    <property type="match status" value="1"/>
</dbReference>
<dbReference type="GO" id="GO:0008299">
    <property type="term" value="P:isoprenoid biosynthetic process"/>
    <property type="evidence" value="ECO:0007669"/>
    <property type="project" value="InterPro"/>
</dbReference>
<dbReference type="PROSITE" id="PS00066">
    <property type="entry name" value="HMG_COA_REDUCTASE_1"/>
    <property type="match status" value="1"/>
</dbReference>
<dbReference type="PANTHER" id="PTHR10572">
    <property type="entry name" value="3-HYDROXY-3-METHYLGLUTARYL-COENZYME A REDUCTASE"/>
    <property type="match status" value="1"/>
</dbReference>
<evidence type="ECO:0000256" key="8">
    <source>
        <dbReference type="ARBA" id="ARBA00023136"/>
    </source>
</evidence>
<dbReference type="PRINTS" id="PR00071">
    <property type="entry name" value="HMGCOARDTASE"/>
</dbReference>
<dbReference type="AlphaFoldDB" id="A0A0C3QE37"/>
<dbReference type="InterPro" id="IPR023074">
    <property type="entry name" value="HMG_CoA_Rdtase_cat_sf"/>
</dbReference>
<evidence type="ECO:0000256" key="4">
    <source>
        <dbReference type="ARBA" id="ARBA00022824"/>
    </source>
</evidence>
<dbReference type="HOGENOM" id="CLU_001734_2_0_1"/>
<evidence type="ECO:0000256" key="3">
    <source>
        <dbReference type="ARBA" id="ARBA00022692"/>
    </source>
</evidence>
<dbReference type="SUPFAM" id="SSF56542">
    <property type="entry name" value="Substrate-binding domain of HMG-CoA reductase"/>
    <property type="match status" value="1"/>
</dbReference>
<dbReference type="GO" id="GO:0006696">
    <property type="term" value="P:ergosterol biosynthetic process"/>
    <property type="evidence" value="ECO:0007669"/>
    <property type="project" value="TreeGrafter"/>
</dbReference>
<keyword evidence="3" id="KW-0812">Transmembrane</keyword>
<keyword evidence="8" id="KW-0472">Membrane</keyword>
<dbReference type="EMBL" id="KN822984">
    <property type="protein sequence ID" value="KIO29335.1"/>
    <property type="molecule type" value="Genomic_DNA"/>
</dbReference>
<evidence type="ECO:0000256" key="9">
    <source>
        <dbReference type="RuleBase" id="RU361219"/>
    </source>
</evidence>
<evidence type="ECO:0000256" key="6">
    <source>
        <dbReference type="ARBA" id="ARBA00022989"/>
    </source>
</evidence>
<name>A0A0C3QE37_9AGAM</name>
<keyword evidence="5 9" id="KW-0521">NADP</keyword>
<dbReference type="UniPathway" id="UPA00058">
    <property type="reaction ID" value="UER00103"/>
</dbReference>
<dbReference type="STRING" id="1051891.A0A0C3QE37"/>
<dbReference type="GO" id="GO:0004420">
    <property type="term" value="F:hydroxymethylglutaryl-CoA reductase (NADPH) activity"/>
    <property type="evidence" value="ECO:0007669"/>
    <property type="project" value="UniProtKB-EC"/>
</dbReference>
<dbReference type="GO" id="GO:0005789">
    <property type="term" value="C:endoplasmic reticulum membrane"/>
    <property type="evidence" value="ECO:0007669"/>
    <property type="project" value="UniProtKB-SubCell"/>
</dbReference>
<dbReference type="FunFam" id="3.30.70.420:FF:000001">
    <property type="entry name" value="3-hydroxy-3-methylglutaryl coenzyme A reductase"/>
    <property type="match status" value="1"/>
</dbReference>
<dbReference type="InterPro" id="IPR023282">
    <property type="entry name" value="HMG_CoA_Rdtase_N"/>
</dbReference>
<dbReference type="SUPFAM" id="SSF55035">
    <property type="entry name" value="NAD-binding domain of HMG-CoA reductase"/>
    <property type="match status" value="1"/>
</dbReference>
<comment type="catalytic activity">
    <reaction evidence="9">
        <text>(R)-mevalonate + 2 NADP(+) + CoA = (3S)-3-hydroxy-3-methylglutaryl-CoA + 2 NADPH + 2 H(+)</text>
        <dbReference type="Rhea" id="RHEA:15989"/>
        <dbReference type="ChEBI" id="CHEBI:15378"/>
        <dbReference type="ChEBI" id="CHEBI:36464"/>
        <dbReference type="ChEBI" id="CHEBI:43074"/>
        <dbReference type="ChEBI" id="CHEBI:57287"/>
        <dbReference type="ChEBI" id="CHEBI:57783"/>
        <dbReference type="ChEBI" id="CHEBI:58349"/>
        <dbReference type="EC" id="1.1.1.34"/>
    </reaction>
</comment>
<dbReference type="Proteomes" id="UP000054248">
    <property type="component" value="Unassembled WGS sequence"/>
</dbReference>
<dbReference type="PROSITE" id="PS00318">
    <property type="entry name" value="HMG_COA_REDUCTASE_2"/>
    <property type="match status" value="1"/>
</dbReference>
<dbReference type="CDD" id="cd00643">
    <property type="entry name" value="HMG-CoA_reductase_classI"/>
    <property type="match status" value="1"/>
</dbReference>
<dbReference type="NCBIfam" id="TIGR00533">
    <property type="entry name" value="HMG_CoA_R_NADP"/>
    <property type="match status" value="1"/>
</dbReference>
<dbReference type="InterPro" id="IPR002202">
    <property type="entry name" value="HMG_CoA_Rdtase"/>
</dbReference>
<dbReference type="InterPro" id="IPR009023">
    <property type="entry name" value="HMG_CoA_Rdtase_NAD(P)-bd_sf"/>
</dbReference>
<feature type="non-terminal residue" evidence="10">
    <location>
        <position position="438"/>
    </location>
</feature>
<dbReference type="OrthoDB" id="310654at2759"/>
<dbReference type="Gene3D" id="1.10.3270.10">
    <property type="entry name" value="HMGR, N-terminal domain"/>
    <property type="match status" value="1"/>
</dbReference>